<reference evidence="2" key="1">
    <citation type="journal article" date="2023" name="PLoS Negl. Trop. Dis.">
        <title>A genome sequence for Biomphalaria pfeifferi, the major vector snail for the human-infecting parasite Schistosoma mansoni.</title>
        <authorList>
            <person name="Bu L."/>
            <person name="Lu L."/>
            <person name="Laidemitt M.R."/>
            <person name="Zhang S.M."/>
            <person name="Mutuku M."/>
            <person name="Mkoji G."/>
            <person name="Steinauer M."/>
            <person name="Loker E.S."/>
        </authorList>
    </citation>
    <scope>NUCLEOTIDE SEQUENCE</scope>
    <source>
        <strain evidence="2">KasaAsao</strain>
    </source>
</reference>
<evidence type="ECO:0000313" key="3">
    <source>
        <dbReference type="Proteomes" id="UP001233172"/>
    </source>
</evidence>
<evidence type="ECO:0000256" key="1">
    <source>
        <dbReference type="SAM" id="MobiDB-lite"/>
    </source>
</evidence>
<dbReference type="EMBL" id="JASAOG010000015">
    <property type="protein sequence ID" value="KAK0065096.1"/>
    <property type="molecule type" value="Genomic_DNA"/>
</dbReference>
<dbReference type="InterPro" id="IPR051941">
    <property type="entry name" value="BG_Antigen-Binding_Lectin"/>
</dbReference>
<proteinExistence type="predicted"/>
<dbReference type="PANTHER" id="PTHR45713:SF6">
    <property type="entry name" value="F5_8 TYPE C DOMAIN-CONTAINING PROTEIN"/>
    <property type="match status" value="1"/>
</dbReference>
<gene>
    <name evidence="2" type="ORF">Bpfe_005654</name>
</gene>
<accession>A0AAD8C243</accession>
<feature type="region of interest" description="Disordered" evidence="1">
    <location>
        <begin position="26"/>
        <end position="49"/>
    </location>
</feature>
<name>A0AAD8C243_BIOPF</name>
<dbReference type="SUPFAM" id="SSF49785">
    <property type="entry name" value="Galactose-binding domain-like"/>
    <property type="match status" value="1"/>
</dbReference>
<feature type="non-terminal residue" evidence="2">
    <location>
        <position position="73"/>
    </location>
</feature>
<dbReference type="Proteomes" id="UP001233172">
    <property type="component" value="Unassembled WGS sequence"/>
</dbReference>
<comment type="caution">
    <text evidence="2">The sequence shown here is derived from an EMBL/GenBank/DDBJ whole genome shotgun (WGS) entry which is preliminary data.</text>
</comment>
<dbReference type="PANTHER" id="PTHR45713">
    <property type="entry name" value="FTP DOMAIN-CONTAINING PROTEIN"/>
    <property type="match status" value="1"/>
</dbReference>
<sequence>RNVALKQTLEQSSTYSGTSVITNAASNSVDGNRDSNFGHGSCATAGDHHDRHTSWTLTLDTAKIVNRIIIYNR</sequence>
<evidence type="ECO:0000313" key="2">
    <source>
        <dbReference type="EMBL" id="KAK0065096.1"/>
    </source>
</evidence>
<organism evidence="2 3">
    <name type="scientific">Biomphalaria pfeifferi</name>
    <name type="common">Bloodfluke planorb</name>
    <name type="synonym">Freshwater snail</name>
    <dbReference type="NCBI Taxonomy" id="112525"/>
    <lineage>
        <taxon>Eukaryota</taxon>
        <taxon>Metazoa</taxon>
        <taxon>Spiralia</taxon>
        <taxon>Lophotrochozoa</taxon>
        <taxon>Mollusca</taxon>
        <taxon>Gastropoda</taxon>
        <taxon>Heterobranchia</taxon>
        <taxon>Euthyneura</taxon>
        <taxon>Panpulmonata</taxon>
        <taxon>Hygrophila</taxon>
        <taxon>Lymnaeoidea</taxon>
        <taxon>Planorbidae</taxon>
        <taxon>Biomphalaria</taxon>
    </lineage>
</organism>
<dbReference type="Gene3D" id="2.60.120.260">
    <property type="entry name" value="Galactose-binding domain-like"/>
    <property type="match status" value="1"/>
</dbReference>
<dbReference type="AlphaFoldDB" id="A0AAD8C243"/>
<protein>
    <submittedName>
        <fullName evidence="2">Cell death abnormality protein 1</fullName>
    </submittedName>
</protein>
<reference evidence="2" key="2">
    <citation type="submission" date="2023-04" db="EMBL/GenBank/DDBJ databases">
        <authorList>
            <person name="Bu L."/>
            <person name="Lu L."/>
            <person name="Laidemitt M.R."/>
            <person name="Zhang S.M."/>
            <person name="Mutuku M."/>
            <person name="Mkoji G."/>
            <person name="Steinauer M."/>
            <person name="Loker E.S."/>
        </authorList>
    </citation>
    <scope>NUCLEOTIDE SEQUENCE</scope>
    <source>
        <strain evidence="2">KasaAsao</strain>
        <tissue evidence="2">Whole Snail</tissue>
    </source>
</reference>
<keyword evidence="3" id="KW-1185">Reference proteome</keyword>
<feature type="non-terminal residue" evidence="2">
    <location>
        <position position="1"/>
    </location>
</feature>
<dbReference type="InterPro" id="IPR008979">
    <property type="entry name" value="Galactose-bd-like_sf"/>
</dbReference>